<evidence type="ECO:0000313" key="8">
    <source>
        <dbReference type="EMBL" id="ESK91987.1"/>
    </source>
</evidence>
<dbReference type="SUPFAM" id="SSF53686">
    <property type="entry name" value="Tryptophan synthase beta subunit-like PLP-dependent enzymes"/>
    <property type="match status" value="1"/>
</dbReference>
<evidence type="ECO:0000256" key="4">
    <source>
        <dbReference type="ARBA" id="ARBA00022898"/>
    </source>
</evidence>
<dbReference type="KEGG" id="mrr:Moror_10353"/>
<dbReference type="GO" id="GO:0009097">
    <property type="term" value="P:isoleucine biosynthetic process"/>
    <property type="evidence" value="ECO:0007669"/>
    <property type="project" value="TreeGrafter"/>
</dbReference>
<dbReference type="GO" id="GO:0030170">
    <property type="term" value="F:pyridoxal phosphate binding"/>
    <property type="evidence" value="ECO:0007669"/>
    <property type="project" value="InterPro"/>
</dbReference>
<evidence type="ECO:0000256" key="6">
    <source>
        <dbReference type="ARBA" id="ARBA00049406"/>
    </source>
</evidence>
<dbReference type="InterPro" id="IPR000634">
    <property type="entry name" value="Ser/Thr_deHydtase_PyrdxlP-BS"/>
</dbReference>
<sequence>MNPGQLWNETPLIHSPHLSKISGCSVYLKLENLQPGHSFKSRGIGVFIRKAVEEHGPQVHLIVASSGNAGYAAACAASHLRVKCTVYIPEGVPQRAIDLLKDQEAQVIVVGRIYLDASAAAKRAVDSDTNAVLVPSYDDPSIWEGHASMISEISTKLDKPDAIFVSVGGGGMLGGVITGCGKVGWDDVPIIALETIGCNCFHHSFLLNTGASSDFATKLPPSTTKVHDEGENVDMVHFHEFSSKASGSLGASQPSAHVLKMALERQGDVRCVSVQDELSMRAAIRFAEDHKIMVELACSTTLVPAYYPELLNRLVPYRANRTVVFIACGGFKVSLDDFYDYERHLEKNSGRERSVVIGDGEALGLRY</sequence>
<evidence type="ECO:0000259" key="7">
    <source>
        <dbReference type="Pfam" id="PF00291"/>
    </source>
</evidence>
<comment type="catalytic activity">
    <reaction evidence="6">
        <text>L-serine = pyruvate + NH4(+)</text>
        <dbReference type="Rhea" id="RHEA:19169"/>
        <dbReference type="ChEBI" id="CHEBI:15361"/>
        <dbReference type="ChEBI" id="CHEBI:28938"/>
        <dbReference type="ChEBI" id="CHEBI:33384"/>
        <dbReference type="EC" id="4.3.1.17"/>
    </reaction>
</comment>
<keyword evidence="9" id="KW-1185">Reference proteome</keyword>
<dbReference type="OrthoDB" id="7773036at2759"/>
<proteinExistence type="inferred from homology"/>
<keyword evidence="4" id="KW-0663">Pyridoxal phosphate</keyword>
<evidence type="ECO:0000256" key="3">
    <source>
        <dbReference type="ARBA" id="ARBA00012093"/>
    </source>
</evidence>
<dbReference type="GO" id="GO:0003941">
    <property type="term" value="F:L-serine ammonia-lyase activity"/>
    <property type="evidence" value="ECO:0007669"/>
    <property type="project" value="UniProtKB-EC"/>
</dbReference>
<dbReference type="GO" id="GO:0006567">
    <property type="term" value="P:L-threonine catabolic process"/>
    <property type="evidence" value="ECO:0007669"/>
    <property type="project" value="TreeGrafter"/>
</dbReference>
<evidence type="ECO:0000313" key="9">
    <source>
        <dbReference type="Proteomes" id="UP000017559"/>
    </source>
</evidence>
<gene>
    <name evidence="8" type="ORF">Moror_10353</name>
</gene>
<dbReference type="Pfam" id="PF00291">
    <property type="entry name" value="PALP"/>
    <property type="match status" value="1"/>
</dbReference>
<dbReference type="Gene3D" id="3.40.50.1100">
    <property type="match status" value="2"/>
</dbReference>
<evidence type="ECO:0000256" key="1">
    <source>
        <dbReference type="ARBA" id="ARBA00001933"/>
    </source>
</evidence>
<dbReference type="InterPro" id="IPR001926">
    <property type="entry name" value="TrpB-like_PALP"/>
</dbReference>
<reference evidence="8 9" key="1">
    <citation type="journal article" date="2014" name="BMC Genomics">
        <title>Genome and secretome analysis of the hemibiotrophic fungal pathogen, Moniliophthora roreri, which causes frosty pod rot disease of cacao: mechanisms of the biotrophic and necrotrophic phases.</title>
        <authorList>
            <person name="Meinhardt L.W."/>
            <person name="Costa G.G.L."/>
            <person name="Thomazella D.P.T."/>
            <person name="Teixeira P.J.P.L."/>
            <person name="Carazzolle M.F."/>
            <person name="Schuster S.C."/>
            <person name="Carlson J.E."/>
            <person name="Guiltinan M.J."/>
            <person name="Mieczkowski P."/>
            <person name="Farmer A."/>
            <person name="Ramaraj T."/>
            <person name="Crozier J."/>
            <person name="Davis R.E."/>
            <person name="Shao J."/>
            <person name="Melnick R.L."/>
            <person name="Pereira G.A.G."/>
            <person name="Bailey B.A."/>
        </authorList>
    </citation>
    <scope>NUCLEOTIDE SEQUENCE [LARGE SCALE GENOMIC DNA]</scope>
    <source>
        <strain evidence="8 9">MCA 2997</strain>
    </source>
</reference>
<accession>V2XE38</accession>
<feature type="domain" description="Tryptophan synthase beta chain-like PALP" evidence="7">
    <location>
        <begin position="8"/>
        <end position="329"/>
    </location>
</feature>
<dbReference type="PANTHER" id="PTHR48078">
    <property type="entry name" value="THREONINE DEHYDRATASE, MITOCHONDRIAL-RELATED"/>
    <property type="match status" value="1"/>
</dbReference>
<evidence type="ECO:0000256" key="5">
    <source>
        <dbReference type="ARBA" id="ARBA00023239"/>
    </source>
</evidence>
<dbReference type="STRING" id="1381753.V2XE38"/>
<evidence type="ECO:0000256" key="2">
    <source>
        <dbReference type="ARBA" id="ARBA00010869"/>
    </source>
</evidence>
<dbReference type="GO" id="GO:0006565">
    <property type="term" value="P:L-serine catabolic process"/>
    <property type="evidence" value="ECO:0007669"/>
    <property type="project" value="TreeGrafter"/>
</dbReference>
<dbReference type="GO" id="GO:0004794">
    <property type="term" value="F:threonine deaminase activity"/>
    <property type="evidence" value="ECO:0007669"/>
    <property type="project" value="TreeGrafter"/>
</dbReference>
<dbReference type="InterPro" id="IPR050147">
    <property type="entry name" value="Ser/Thr_Dehydratase"/>
</dbReference>
<comment type="similarity">
    <text evidence="2">Belongs to the serine/threonine dehydratase family.</text>
</comment>
<dbReference type="Proteomes" id="UP000017559">
    <property type="component" value="Unassembled WGS sequence"/>
</dbReference>
<comment type="cofactor">
    <cofactor evidence="1">
        <name>pyridoxal 5'-phosphate</name>
        <dbReference type="ChEBI" id="CHEBI:597326"/>
    </cofactor>
</comment>
<dbReference type="EC" id="4.3.1.17" evidence="3"/>
<dbReference type="PANTHER" id="PTHR48078:SF2">
    <property type="entry name" value="CATABOLIC L-SERINE_THREONINE DEHYDRATASE"/>
    <property type="match status" value="1"/>
</dbReference>
<organism evidence="8 9">
    <name type="scientific">Moniliophthora roreri (strain MCA 2997)</name>
    <name type="common">Cocoa frosty pod rot fungus</name>
    <name type="synonym">Crinipellis roreri</name>
    <dbReference type="NCBI Taxonomy" id="1381753"/>
    <lineage>
        <taxon>Eukaryota</taxon>
        <taxon>Fungi</taxon>
        <taxon>Dikarya</taxon>
        <taxon>Basidiomycota</taxon>
        <taxon>Agaricomycotina</taxon>
        <taxon>Agaricomycetes</taxon>
        <taxon>Agaricomycetidae</taxon>
        <taxon>Agaricales</taxon>
        <taxon>Marasmiineae</taxon>
        <taxon>Marasmiaceae</taxon>
        <taxon>Moniliophthora</taxon>
    </lineage>
</organism>
<dbReference type="EMBL" id="AWSO01000306">
    <property type="protein sequence ID" value="ESK91987.1"/>
    <property type="molecule type" value="Genomic_DNA"/>
</dbReference>
<dbReference type="AlphaFoldDB" id="V2XE38"/>
<protein>
    <recommendedName>
        <fullName evidence="3">L-serine ammonia-lyase</fullName>
        <ecNumber evidence="3">4.3.1.17</ecNumber>
    </recommendedName>
</protein>
<name>V2XE38_MONRO</name>
<dbReference type="HOGENOM" id="CLU_021152_3_0_1"/>
<dbReference type="InterPro" id="IPR036052">
    <property type="entry name" value="TrpB-like_PALP_sf"/>
</dbReference>
<keyword evidence="5" id="KW-0456">Lyase</keyword>
<dbReference type="PROSITE" id="PS00165">
    <property type="entry name" value="DEHYDRATASE_SER_THR"/>
    <property type="match status" value="1"/>
</dbReference>
<comment type="caution">
    <text evidence="8">The sequence shown here is derived from an EMBL/GenBank/DDBJ whole genome shotgun (WGS) entry which is preliminary data.</text>
</comment>